<name>A0A8S5QPD7_9CAUD</name>
<sequence length="151" mass="17293">MNIILESALSHGATSGEFYLLLQNYGIWSRYFGCSGYKAHSSEILPTAIIDDDTAMLVESAVVKLKKSRPNVWRVFRQHYIEGLTPEVITDRLRSETRGKPESPYKRRKNYYEARPAIDTALRHINANGVRGLLKIAESFIYADLIDYNKH</sequence>
<keyword evidence="1" id="KW-0240">DNA-directed RNA polymerase</keyword>
<dbReference type="GO" id="GO:0000428">
    <property type="term" value="C:DNA-directed RNA polymerase complex"/>
    <property type="evidence" value="ECO:0007669"/>
    <property type="project" value="UniProtKB-KW"/>
</dbReference>
<organism evidence="1">
    <name type="scientific">Siphoviridae sp. ctJ3t72</name>
    <dbReference type="NCBI Taxonomy" id="2826240"/>
    <lineage>
        <taxon>Viruses</taxon>
        <taxon>Duplodnaviria</taxon>
        <taxon>Heunggongvirae</taxon>
        <taxon>Uroviricota</taxon>
        <taxon>Caudoviricetes</taxon>
    </lineage>
</organism>
<reference evidence="1" key="1">
    <citation type="journal article" date="2021" name="Proc. Natl. Acad. Sci. U.S.A.">
        <title>A Catalog of Tens of Thousands of Viruses from Human Metagenomes Reveals Hidden Associations with Chronic Diseases.</title>
        <authorList>
            <person name="Tisza M.J."/>
            <person name="Buck C.B."/>
        </authorList>
    </citation>
    <scope>NUCLEOTIDE SEQUENCE</scope>
    <source>
        <strain evidence="1">CtJ3t72</strain>
    </source>
</reference>
<dbReference type="EMBL" id="BK015698">
    <property type="protein sequence ID" value="DAE20621.1"/>
    <property type="molecule type" value="Genomic_DNA"/>
</dbReference>
<protein>
    <submittedName>
        <fullName evidence="1">DNA-directed RNA polymerase subunit alpha</fullName>
    </submittedName>
</protein>
<keyword evidence="1" id="KW-0804">Transcription</keyword>
<evidence type="ECO:0000313" key="1">
    <source>
        <dbReference type="EMBL" id="DAE20621.1"/>
    </source>
</evidence>
<proteinExistence type="predicted"/>
<accession>A0A8S5QPD7</accession>